<keyword evidence="1" id="KW-1133">Transmembrane helix</keyword>
<evidence type="ECO:0000313" key="3">
    <source>
        <dbReference type="Proteomes" id="UP001595908"/>
    </source>
</evidence>
<feature type="transmembrane region" description="Helical" evidence="1">
    <location>
        <begin position="12"/>
        <end position="34"/>
    </location>
</feature>
<dbReference type="GeneID" id="43426562"/>
<name>A0ABV9V248_STRAZ</name>
<keyword evidence="1" id="KW-0812">Transmembrane</keyword>
<dbReference type="Proteomes" id="UP001595908">
    <property type="component" value="Unassembled WGS sequence"/>
</dbReference>
<evidence type="ECO:0000256" key="1">
    <source>
        <dbReference type="SAM" id="Phobius"/>
    </source>
</evidence>
<reference evidence="3" key="1">
    <citation type="journal article" date="2019" name="Int. J. Syst. Evol. Microbiol.">
        <title>The Global Catalogue of Microorganisms (GCM) 10K type strain sequencing project: providing services to taxonomists for standard genome sequencing and annotation.</title>
        <authorList>
            <consortium name="The Broad Institute Genomics Platform"/>
            <consortium name="The Broad Institute Genome Sequencing Center for Infectious Disease"/>
            <person name="Wu L."/>
            <person name="Ma J."/>
        </authorList>
    </citation>
    <scope>NUCLEOTIDE SEQUENCE [LARGE SCALE GENOMIC DNA]</scope>
    <source>
        <strain evidence="3">ICMP 257</strain>
    </source>
</reference>
<evidence type="ECO:0000313" key="2">
    <source>
        <dbReference type="EMBL" id="MFC4976819.1"/>
    </source>
</evidence>
<sequence>MRRPGARWLPREAWVTDIGIVLLVQAATTMPFVVPRSAFGAPPAE</sequence>
<proteinExistence type="predicted"/>
<dbReference type="RefSeq" id="WP_157841741.1">
    <property type="nucleotide sequence ID" value="NZ_JBFAGR010000001.1"/>
</dbReference>
<dbReference type="EMBL" id="JBHSJE010000001">
    <property type="protein sequence ID" value="MFC4976819.1"/>
    <property type="molecule type" value="Genomic_DNA"/>
</dbReference>
<gene>
    <name evidence="2" type="ORF">ACFPL4_00365</name>
</gene>
<organism evidence="2 3">
    <name type="scientific">Streptomyces atroolivaceus</name>
    <dbReference type="NCBI Taxonomy" id="66869"/>
    <lineage>
        <taxon>Bacteria</taxon>
        <taxon>Bacillati</taxon>
        <taxon>Actinomycetota</taxon>
        <taxon>Actinomycetes</taxon>
        <taxon>Kitasatosporales</taxon>
        <taxon>Streptomycetaceae</taxon>
        <taxon>Streptomyces</taxon>
    </lineage>
</organism>
<keyword evidence="1" id="KW-0472">Membrane</keyword>
<keyword evidence="3" id="KW-1185">Reference proteome</keyword>
<protein>
    <submittedName>
        <fullName evidence="2">Uncharacterized protein</fullName>
    </submittedName>
</protein>
<accession>A0ABV9V248</accession>
<comment type="caution">
    <text evidence="2">The sequence shown here is derived from an EMBL/GenBank/DDBJ whole genome shotgun (WGS) entry which is preliminary data.</text>
</comment>